<dbReference type="OrthoDB" id="2063302at2"/>
<evidence type="ECO:0000313" key="2">
    <source>
        <dbReference type="EMBL" id="RSX53035.1"/>
    </source>
</evidence>
<dbReference type="GO" id="GO:0030198">
    <property type="term" value="P:extracellular matrix organization"/>
    <property type="evidence" value="ECO:0007669"/>
    <property type="project" value="TreeGrafter"/>
</dbReference>
<dbReference type="Proteomes" id="UP000287470">
    <property type="component" value="Unassembled WGS sequence"/>
</dbReference>
<gene>
    <name evidence="2" type="ORF">D2E24_1706</name>
</gene>
<feature type="compositionally biased region" description="Basic and acidic residues" evidence="1">
    <location>
        <begin position="186"/>
        <end position="198"/>
    </location>
</feature>
<dbReference type="GO" id="GO:0031012">
    <property type="term" value="C:extracellular matrix"/>
    <property type="evidence" value="ECO:0007669"/>
    <property type="project" value="TreeGrafter"/>
</dbReference>
<feature type="region of interest" description="Disordered" evidence="1">
    <location>
        <begin position="167"/>
        <end position="211"/>
    </location>
</feature>
<dbReference type="InterPro" id="IPR008160">
    <property type="entry name" value="Collagen"/>
</dbReference>
<proteinExistence type="predicted"/>
<keyword evidence="3" id="KW-1185">Reference proteome</keyword>
<evidence type="ECO:0000256" key="1">
    <source>
        <dbReference type="SAM" id="MobiDB-lite"/>
    </source>
</evidence>
<dbReference type="RefSeq" id="WP_125968956.1">
    <property type="nucleotide sequence ID" value="NZ_QXGK01000020.1"/>
</dbReference>
<accession>A0A430FJG5</accession>
<organism evidence="2 3">
    <name type="scientific">Bifidobacterium samirii</name>
    <dbReference type="NCBI Taxonomy" id="2306974"/>
    <lineage>
        <taxon>Bacteria</taxon>
        <taxon>Bacillati</taxon>
        <taxon>Actinomycetota</taxon>
        <taxon>Actinomycetes</taxon>
        <taxon>Bifidobacteriales</taxon>
        <taxon>Bifidobacteriaceae</taxon>
        <taxon>Bifidobacterium</taxon>
    </lineage>
</organism>
<protein>
    <submittedName>
        <fullName evidence="2">Tail type measure protein</fullName>
    </submittedName>
</protein>
<dbReference type="Pfam" id="PF01391">
    <property type="entry name" value="Collagen"/>
    <property type="match status" value="1"/>
</dbReference>
<name>A0A430FJG5_9BIFI</name>
<sequence>MTFVHFNLTDPQGAPLSGAVACVPTRRVTVGSAIRLPVPVSVPLTDGEATVELLPSTTQWAWRVSELVSKGLVRYVAVPDEVGMVEYASLEGIDPATLDVDSATLAAWEQTTRQAQAALDGIRDVGESVERAESAATGAEQALATAKSFDLTVGSVRVTDSVDEAGASLHGDWPSKQLDMVIPRGPKGEQGESGERGVEGPQGPRGETGAPFGIAKVYASMDAMKADHSNPAIAVGAFVMITTDSIEDPENATLWVKSQTEWTYITDMSGATGLQGPQGPQGIQGPEGDRGETGPRGEQGAPGLAATVHVGTVTTLAPGESATVSNTGTAQDAVLAFAIPQGAKGDQGDPGKDGIQLHISDTLEEGIAWSKEHPDDFVAVLEEVAS</sequence>
<feature type="compositionally biased region" description="Low complexity" evidence="1">
    <location>
        <begin position="270"/>
        <end position="286"/>
    </location>
</feature>
<evidence type="ECO:0000313" key="3">
    <source>
        <dbReference type="Proteomes" id="UP000287470"/>
    </source>
</evidence>
<dbReference type="InterPro" id="IPR050149">
    <property type="entry name" value="Collagen_superfamily"/>
</dbReference>
<dbReference type="AlphaFoldDB" id="A0A430FJG5"/>
<comment type="caution">
    <text evidence="2">The sequence shown here is derived from an EMBL/GenBank/DDBJ whole genome shotgun (WGS) entry which is preliminary data.</text>
</comment>
<reference evidence="2 3" key="1">
    <citation type="submission" date="2018-09" db="EMBL/GenBank/DDBJ databases">
        <title>Characterization of the phylogenetic diversity of five novel species belonging to the genus Bifidobacterium.</title>
        <authorList>
            <person name="Lugli G.A."/>
            <person name="Duranti S."/>
            <person name="Milani C."/>
        </authorList>
    </citation>
    <scope>NUCLEOTIDE SEQUENCE [LARGE SCALE GENOMIC DNA]</scope>
    <source>
        <strain evidence="2 3">2033B</strain>
    </source>
</reference>
<dbReference type="EMBL" id="QXGK01000020">
    <property type="protein sequence ID" value="RSX53035.1"/>
    <property type="molecule type" value="Genomic_DNA"/>
</dbReference>
<dbReference type="GO" id="GO:0005615">
    <property type="term" value="C:extracellular space"/>
    <property type="evidence" value="ECO:0007669"/>
    <property type="project" value="TreeGrafter"/>
</dbReference>
<dbReference type="Gene3D" id="1.20.5.320">
    <property type="entry name" value="6-Phosphogluconate Dehydrogenase, domain 3"/>
    <property type="match status" value="1"/>
</dbReference>
<feature type="region of interest" description="Disordered" evidence="1">
    <location>
        <begin position="270"/>
        <end position="303"/>
    </location>
</feature>
<dbReference type="PANTHER" id="PTHR24023">
    <property type="entry name" value="COLLAGEN ALPHA"/>
    <property type="match status" value="1"/>
</dbReference>
<dbReference type="PANTHER" id="PTHR24023:SF1082">
    <property type="entry name" value="COLLAGEN TRIPLE HELIX REPEAT"/>
    <property type="match status" value="1"/>
</dbReference>
<dbReference type="GO" id="GO:0030020">
    <property type="term" value="F:extracellular matrix structural constituent conferring tensile strength"/>
    <property type="evidence" value="ECO:0007669"/>
    <property type="project" value="TreeGrafter"/>
</dbReference>